<organism evidence="2">
    <name type="scientific">marine sediment metagenome</name>
    <dbReference type="NCBI Taxonomy" id="412755"/>
    <lineage>
        <taxon>unclassified sequences</taxon>
        <taxon>metagenomes</taxon>
        <taxon>ecological metagenomes</taxon>
    </lineage>
</organism>
<name>A0A0F9ACR3_9ZZZZ</name>
<protein>
    <submittedName>
        <fullName evidence="2">Uncharacterized protein</fullName>
    </submittedName>
</protein>
<dbReference type="EMBL" id="LAZR01046644">
    <property type="protein sequence ID" value="KKK96060.1"/>
    <property type="molecule type" value="Genomic_DNA"/>
</dbReference>
<gene>
    <name evidence="2" type="ORF">LCGC14_2666540</name>
</gene>
<evidence type="ECO:0000256" key="1">
    <source>
        <dbReference type="SAM" id="MobiDB-lite"/>
    </source>
</evidence>
<dbReference type="AlphaFoldDB" id="A0A0F9ACR3"/>
<evidence type="ECO:0000313" key="2">
    <source>
        <dbReference type="EMBL" id="KKK96060.1"/>
    </source>
</evidence>
<sequence>MGGTGNRQGKDGPFAGGVTSPTPYKERIMRTMIVSL</sequence>
<proteinExistence type="predicted"/>
<accession>A0A0F9ACR3</accession>
<feature type="region of interest" description="Disordered" evidence="1">
    <location>
        <begin position="1"/>
        <end position="24"/>
    </location>
</feature>
<comment type="caution">
    <text evidence="2">The sequence shown here is derived from an EMBL/GenBank/DDBJ whole genome shotgun (WGS) entry which is preliminary data.</text>
</comment>
<feature type="non-terminal residue" evidence="2">
    <location>
        <position position="36"/>
    </location>
</feature>
<reference evidence="2" key="1">
    <citation type="journal article" date="2015" name="Nature">
        <title>Complex archaea that bridge the gap between prokaryotes and eukaryotes.</title>
        <authorList>
            <person name="Spang A."/>
            <person name="Saw J.H."/>
            <person name="Jorgensen S.L."/>
            <person name="Zaremba-Niedzwiedzka K."/>
            <person name="Martijn J."/>
            <person name="Lind A.E."/>
            <person name="van Eijk R."/>
            <person name="Schleper C."/>
            <person name="Guy L."/>
            <person name="Ettema T.J."/>
        </authorList>
    </citation>
    <scope>NUCLEOTIDE SEQUENCE</scope>
</reference>